<dbReference type="PANTHER" id="PTHR30419:SF8">
    <property type="entry name" value="NITROGEN ASSIMILATION TRANSCRIPTIONAL ACTIVATOR-RELATED"/>
    <property type="match status" value="1"/>
</dbReference>
<accession>A0A7Y9LM58</accession>
<evidence type="ECO:0000313" key="6">
    <source>
        <dbReference type="EMBL" id="NYE84644.1"/>
    </source>
</evidence>
<keyword evidence="3 6" id="KW-0238">DNA-binding</keyword>
<dbReference type="GO" id="GO:0003700">
    <property type="term" value="F:DNA-binding transcription factor activity"/>
    <property type="evidence" value="ECO:0007669"/>
    <property type="project" value="InterPro"/>
</dbReference>
<dbReference type="FunFam" id="1.10.10.10:FF:000001">
    <property type="entry name" value="LysR family transcriptional regulator"/>
    <property type="match status" value="1"/>
</dbReference>
<dbReference type="Pfam" id="PF03466">
    <property type="entry name" value="LysR_substrate"/>
    <property type="match status" value="1"/>
</dbReference>
<dbReference type="Proteomes" id="UP000542125">
    <property type="component" value="Unassembled WGS sequence"/>
</dbReference>
<dbReference type="RefSeq" id="WP_179588313.1">
    <property type="nucleotide sequence ID" value="NZ_CP184479.1"/>
</dbReference>
<dbReference type="SUPFAM" id="SSF53850">
    <property type="entry name" value="Periplasmic binding protein-like II"/>
    <property type="match status" value="1"/>
</dbReference>
<dbReference type="InterPro" id="IPR036390">
    <property type="entry name" value="WH_DNA-bd_sf"/>
</dbReference>
<comment type="similarity">
    <text evidence="1">Belongs to the LysR transcriptional regulatory family.</text>
</comment>
<gene>
    <name evidence="6" type="ORF">FHW18_003915</name>
</gene>
<dbReference type="InterPro" id="IPR000847">
    <property type="entry name" value="LysR_HTH_N"/>
</dbReference>
<keyword evidence="4" id="KW-0804">Transcription</keyword>
<dbReference type="AlphaFoldDB" id="A0A7Y9LM58"/>
<sequence length="323" mass="35687">MVRSTQDWIHRLKLRHLEILVSIGRTGSMSRTADLMALSQPALSKWLKGLETSLGVSLFERTTRRVVLTEYGRIVLRHAERVLGDMERTRSEIDAAQLGTAGRIVVGALPAAAPILLPGALARLHRPRVEAQVQVHEGTLDRLLPLLQRRELDLVIGRLEGDALNLGLQSEVLYKEPVCVAGRAGHPLAARRRVTWKDVASFPWIVPPWNTPMRISLDLAFSRAGLPLPQAMMESAALLTNRAVAQRADCLFVASEDAIASFEREGLLCRLPLWLDDVPQDVGMLWGDAPSPAMVRLMDVLRLEAREIVAARGIAVEARSVAR</sequence>
<dbReference type="Gene3D" id="3.40.190.290">
    <property type="match status" value="1"/>
</dbReference>
<dbReference type="Pfam" id="PF00126">
    <property type="entry name" value="HTH_1"/>
    <property type="match status" value="1"/>
</dbReference>
<feature type="domain" description="HTH lysR-type" evidence="5">
    <location>
        <begin position="12"/>
        <end position="69"/>
    </location>
</feature>
<dbReference type="InterPro" id="IPR050950">
    <property type="entry name" value="HTH-type_LysR_regulators"/>
</dbReference>
<evidence type="ECO:0000313" key="7">
    <source>
        <dbReference type="Proteomes" id="UP000542125"/>
    </source>
</evidence>
<evidence type="ECO:0000259" key="5">
    <source>
        <dbReference type="PROSITE" id="PS50931"/>
    </source>
</evidence>
<dbReference type="InterPro" id="IPR036388">
    <property type="entry name" value="WH-like_DNA-bd_sf"/>
</dbReference>
<evidence type="ECO:0000256" key="4">
    <source>
        <dbReference type="ARBA" id="ARBA00023163"/>
    </source>
</evidence>
<keyword evidence="7" id="KW-1185">Reference proteome</keyword>
<dbReference type="GO" id="GO:0005829">
    <property type="term" value="C:cytosol"/>
    <property type="evidence" value="ECO:0007669"/>
    <property type="project" value="TreeGrafter"/>
</dbReference>
<keyword evidence="2" id="KW-0805">Transcription regulation</keyword>
<dbReference type="EMBL" id="JACBYR010000001">
    <property type="protein sequence ID" value="NYE84644.1"/>
    <property type="molecule type" value="Genomic_DNA"/>
</dbReference>
<organism evidence="6 7">
    <name type="scientific">Pigmentiphaga litoralis</name>
    <dbReference type="NCBI Taxonomy" id="516702"/>
    <lineage>
        <taxon>Bacteria</taxon>
        <taxon>Pseudomonadati</taxon>
        <taxon>Pseudomonadota</taxon>
        <taxon>Betaproteobacteria</taxon>
        <taxon>Burkholderiales</taxon>
        <taxon>Alcaligenaceae</taxon>
        <taxon>Pigmentiphaga</taxon>
    </lineage>
</organism>
<dbReference type="GO" id="GO:0003677">
    <property type="term" value="F:DNA binding"/>
    <property type="evidence" value="ECO:0007669"/>
    <property type="project" value="UniProtKB-KW"/>
</dbReference>
<evidence type="ECO:0000256" key="3">
    <source>
        <dbReference type="ARBA" id="ARBA00023125"/>
    </source>
</evidence>
<dbReference type="PANTHER" id="PTHR30419">
    <property type="entry name" value="HTH-TYPE TRANSCRIPTIONAL REGULATOR YBHD"/>
    <property type="match status" value="1"/>
</dbReference>
<evidence type="ECO:0000256" key="2">
    <source>
        <dbReference type="ARBA" id="ARBA00023015"/>
    </source>
</evidence>
<comment type="caution">
    <text evidence="6">The sequence shown here is derived from an EMBL/GenBank/DDBJ whole genome shotgun (WGS) entry which is preliminary data.</text>
</comment>
<dbReference type="PROSITE" id="PS50931">
    <property type="entry name" value="HTH_LYSR"/>
    <property type="match status" value="1"/>
</dbReference>
<dbReference type="PRINTS" id="PR00039">
    <property type="entry name" value="HTHLYSR"/>
</dbReference>
<dbReference type="Gene3D" id="1.10.10.10">
    <property type="entry name" value="Winged helix-like DNA-binding domain superfamily/Winged helix DNA-binding domain"/>
    <property type="match status" value="1"/>
</dbReference>
<reference evidence="6 7" key="1">
    <citation type="submission" date="2020-07" db="EMBL/GenBank/DDBJ databases">
        <title>Genomic Encyclopedia of Type Strains, Phase IV (KMG-V): Genome sequencing to study the core and pangenomes of soil and plant-associated prokaryotes.</title>
        <authorList>
            <person name="Whitman W."/>
        </authorList>
    </citation>
    <scope>NUCLEOTIDE SEQUENCE [LARGE SCALE GENOMIC DNA]</scope>
    <source>
        <strain evidence="6 7">SAS40</strain>
    </source>
</reference>
<protein>
    <submittedName>
        <fullName evidence="6">DNA-binding transcriptional LysR family regulator</fullName>
    </submittedName>
</protein>
<evidence type="ECO:0000256" key="1">
    <source>
        <dbReference type="ARBA" id="ARBA00009437"/>
    </source>
</evidence>
<dbReference type="SUPFAM" id="SSF46785">
    <property type="entry name" value="Winged helix' DNA-binding domain"/>
    <property type="match status" value="1"/>
</dbReference>
<name>A0A7Y9LM58_9BURK</name>
<proteinExistence type="inferred from homology"/>
<dbReference type="InterPro" id="IPR005119">
    <property type="entry name" value="LysR_subst-bd"/>
</dbReference>